<dbReference type="AlphaFoldDB" id="C4RAC1"/>
<name>C4RAC1_9PROT</name>
<dbReference type="SUPFAM" id="SSF53254">
    <property type="entry name" value="Phosphoglycerate mutase-like"/>
    <property type="match status" value="1"/>
</dbReference>
<sequence length="327" mass="37151">MRRELLILRHAKARKISFNDNGEEDEARALKDKGKRHAQRMGAWLARHDLRPDCVLSSPANRAHTTAEKCYKSVGWPADLIEKDARIYEATLDDLFSVLREIPKSARRVMMVGHNPALEELVLTLCRNLEPDNDKGGYLRTAALAHLRIESEWKDLRANCAELIQIVEPNTLPHLFPFPTVDGLEERIRPAYYYRQSAVVPFRLQDDELQVLIISSSEQNHWVIPKGIHEPGLSSKASAANEAFEEAGVDGRVLDCLLGTYNYKKWGGACAVEVYPLAVTHEVDELKWEGRHRDRQRVSLTKAVSMVHNVDPKPIISRLKDALKDLK</sequence>
<dbReference type="PANTHER" id="PTHR12629:SF0">
    <property type="entry name" value="DIPHOSPHOINOSITOL-POLYPHOSPHATE DIPHOSPHATASE"/>
    <property type="match status" value="1"/>
</dbReference>
<dbReference type="CDD" id="cd07067">
    <property type="entry name" value="HP_PGM_like"/>
    <property type="match status" value="1"/>
</dbReference>
<dbReference type="SUPFAM" id="SSF55811">
    <property type="entry name" value="Nudix"/>
    <property type="match status" value="1"/>
</dbReference>
<dbReference type="Gene3D" id="3.40.50.1240">
    <property type="entry name" value="Phosphoglycerate mutase-like"/>
    <property type="match status" value="1"/>
</dbReference>
<reference evidence="6" key="1">
    <citation type="journal article" date="2009" name="Environ. Microbiol.">
        <title>Comparative analysis of magnetosome gene clusters in magnetotactic bacteria provides further evidence for horizontal gene transfer.</title>
        <authorList>
            <person name="Jogler C."/>
            <person name="Kube M."/>
            <person name="Schubbe S."/>
            <person name="Ullrich S."/>
            <person name="Teeling H."/>
            <person name="Bazylinski D.A."/>
            <person name="Reinhardt R."/>
            <person name="Schuler D."/>
        </authorList>
    </citation>
    <scope>NUCLEOTIDE SEQUENCE</scope>
    <source>
        <strain evidence="6">Type strain: MV-1</strain>
    </source>
</reference>
<dbReference type="InterPro" id="IPR000086">
    <property type="entry name" value="NUDIX_hydrolase_dom"/>
</dbReference>
<dbReference type="RefSeq" id="WP_170827048.1">
    <property type="nucleotide sequence ID" value="NZ_MCGG01000045.1"/>
</dbReference>
<dbReference type="Pfam" id="PF00293">
    <property type="entry name" value="NUDIX"/>
    <property type="match status" value="1"/>
</dbReference>
<dbReference type="InterPro" id="IPR047198">
    <property type="entry name" value="DDP-like_NUDIX"/>
</dbReference>
<dbReference type="Gene3D" id="3.90.79.10">
    <property type="entry name" value="Nucleoside Triphosphate Pyrophosphohydrolase"/>
    <property type="match status" value="1"/>
</dbReference>
<feature type="domain" description="Nudix hydrolase" evidence="5">
    <location>
        <begin position="192"/>
        <end position="320"/>
    </location>
</feature>
<dbReference type="InterPro" id="IPR015797">
    <property type="entry name" value="NUDIX_hydrolase-like_dom_sf"/>
</dbReference>
<protein>
    <submittedName>
        <fullName evidence="6">Phosphoglycerate/bisphosphoglycerate family mutase</fullName>
    </submittedName>
</protein>
<dbReference type="Pfam" id="PF00300">
    <property type="entry name" value="His_Phos_1"/>
    <property type="match status" value="1"/>
</dbReference>
<dbReference type="CDD" id="cd04666">
    <property type="entry name" value="NUDIX_DIPP2_like_Nudt4"/>
    <property type="match status" value="1"/>
</dbReference>
<organism evidence="6">
    <name type="scientific">Magnetovibrio blakemorei</name>
    <dbReference type="NCBI Taxonomy" id="28181"/>
    <lineage>
        <taxon>Bacteria</taxon>
        <taxon>Pseudomonadati</taxon>
        <taxon>Pseudomonadota</taxon>
        <taxon>Alphaproteobacteria</taxon>
        <taxon>Rhodospirillales</taxon>
        <taxon>Magnetovibrionaceae</taxon>
        <taxon>Magnetovibrio</taxon>
    </lineage>
</organism>
<dbReference type="GO" id="GO:0016462">
    <property type="term" value="F:pyrophosphatase activity"/>
    <property type="evidence" value="ECO:0007669"/>
    <property type="project" value="InterPro"/>
</dbReference>
<keyword evidence="2" id="KW-0479">Metal-binding</keyword>
<evidence type="ECO:0000256" key="2">
    <source>
        <dbReference type="ARBA" id="ARBA00022723"/>
    </source>
</evidence>
<dbReference type="GO" id="GO:0005737">
    <property type="term" value="C:cytoplasm"/>
    <property type="evidence" value="ECO:0007669"/>
    <property type="project" value="TreeGrafter"/>
</dbReference>
<evidence type="ECO:0000259" key="5">
    <source>
        <dbReference type="PROSITE" id="PS51462"/>
    </source>
</evidence>
<keyword evidence="3" id="KW-0378">Hydrolase</keyword>
<proteinExistence type="predicted"/>
<gene>
    <name evidence="6" type="ORF">mv1g00019</name>
</gene>
<dbReference type="InterPro" id="IPR029033">
    <property type="entry name" value="His_PPase_superfam"/>
</dbReference>
<keyword evidence="4" id="KW-0460">Magnesium</keyword>
<evidence type="ECO:0000256" key="1">
    <source>
        <dbReference type="ARBA" id="ARBA00001946"/>
    </source>
</evidence>
<evidence type="ECO:0000313" key="6">
    <source>
        <dbReference type="EMBL" id="CAV30766.1"/>
    </source>
</evidence>
<dbReference type="InterPro" id="IPR013078">
    <property type="entry name" value="His_Pase_superF_clade-1"/>
</dbReference>
<comment type="cofactor">
    <cofactor evidence="1">
        <name>Mg(2+)</name>
        <dbReference type="ChEBI" id="CHEBI:18420"/>
    </cofactor>
</comment>
<dbReference type="PROSITE" id="PS51462">
    <property type="entry name" value="NUDIX"/>
    <property type="match status" value="1"/>
</dbReference>
<dbReference type="GO" id="GO:0046872">
    <property type="term" value="F:metal ion binding"/>
    <property type="evidence" value="ECO:0007669"/>
    <property type="project" value="UniProtKB-KW"/>
</dbReference>
<dbReference type="PANTHER" id="PTHR12629">
    <property type="entry name" value="DIPHOSPHOINOSITOL POLYPHOSPHATE PHOSPHOHYDROLASE"/>
    <property type="match status" value="1"/>
</dbReference>
<evidence type="ECO:0000256" key="3">
    <source>
        <dbReference type="ARBA" id="ARBA00022801"/>
    </source>
</evidence>
<evidence type="ECO:0000256" key="4">
    <source>
        <dbReference type="ARBA" id="ARBA00022842"/>
    </source>
</evidence>
<accession>C4RAC1</accession>
<dbReference type="EMBL" id="FP102531">
    <property type="protein sequence ID" value="CAV30766.1"/>
    <property type="molecule type" value="Genomic_DNA"/>
</dbReference>